<feature type="domain" description="Thioesterase" evidence="1">
    <location>
        <begin position="62"/>
        <end position="131"/>
    </location>
</feature>
<accession>A0A2T7WUB5</accession>
<sequence>MAISASTEELADSFQNFAARRGFDDIVVTLGLQPHAADGTSIAFSLPLREPVAQASGMFSAAALFGAADIAGTFLAMQSYDDQGLFPLAVQSSQNFLSNSKAEFAVATARMLRAGGSVAVTEVAVADSAGKLLMSATFTYVLSRRVVGR</sequence>
<organism evidence="2 3">
    <name type="scientific">Microbacterium testaceum</name>
    <name type="common">Aureobacterium testaceum</name>
    <name type="synonym">Brevibacterium testaceum</name>
    <dbReference type="NCBI Taxonomy" id="2033"/>
    <lineage>
        <taxon>Bacteria</taxon>
        <taxon>Bacillati</taxon>
        <taxon>Actinomycetota</taxon>
        <taxon>Actinomycetes</taxon>
        <taxon>Micrococcales</taxon>
        <taxon>Microbacteriaceae</taxon>
        <taxon>Microbacterium</taxon>
    </lineage>
</organism>
<dbReference type="Gene3D" id="3.10.129.10">
    <property type="entry name" value="Hotdog Thioesterase"/>
    <property type="match status" value="1"/>
</dbReference>
<dbReference type="CDD" id="cd03443">
    <property type="entry name" value="PaaI_thioesterase"/>
    <property type="match status" value="1"/>
</dbReference>
<evidence type="ECO:0000313" key="3">
    <source>
        <dbReference type="Proteomes" id="UP000244649"/>
    </source>
</evidence>
<dbReference type="AlphaFoldDB" id="A0A2T7WUB5"/>
<comment type="caution">
    <text evidence="2">The sequence shown here is derived from an EMBL/GenBank/DDBJ whole genome shotgun (WGS) entry which is preliminary data.</text>
</comment>
<proteinExistence type="predicted"/>
<dbReference type="RefSeq" id="WP_116536771.1">
    <property type="nucleotide sequence ID" value="NZ_QDFT01000006.1"/>
</dbReference>
<reference evidence="2 3" key="1">
    <citation type="submission" date="2018-04" db="EMBL/GenBank/DDBJ databases">
        <authorList>
            <person name="Go L.Y."/>
            <person name="Mitchell J.A."/>
        </authorList>
    </citation>
    <scope>NUCLEOTIDE SEQUENCE [LARGE SCALE GENOMIC DNA]</scope>
    <source>
        <strain evidence="2 3">TPD7010</strain>
    </source>
</reference>
<dbReference type="InterPro" id="IPR029069">
    <property type="entry name" value="HotDog_dom_sf"/>
</dbReference>
<dbReference type="SUPFAM" id="SSF54637">
    <property type="entry name" value="Thioesterase/thiol ester dehydrase-isomerase"/>
    <property type="match status" value="1"/>
</dbReference>
<dbReference type="EMBL" id="QDFT01000006">
    <property type="protein sequence ID" value="PVE77855.1"/>
    <property type="molecule type" value="Genomic_DNA"/>
</dbReference>
<dbReference type="InterPro" id="IPR006683">
    <property type="entry name" value="Thioestr_dom"/>
</dbReference>
<evidence type="ECO:0000259" key="1">
    <source>
        <dbReference type="Pfam" id="PF03061"/>
    </source>
</evidence>
<name>A0A2T7WUB5_MICTE</name>
<gene>
    <name evidence="2" type="ORF">DC432_03925</name>
</gene>
<dbReference type="Proteomes" id="UP000244649">
    <property type="component" value="Unassembled WGS sequence"/>
</dbReference>
<protein>
    <submittedName>
        <fullName evidence="2">PaaI family thioesterase</fullName>
    </submittedName>
</protein>
<dbReference type="Pfam" id="PF03061">
    <property type="entry name" value="4HBT"/>
    <property type="match status" value="1"/>
</dbReference>
<evidence type="ECO:0000313" key="2">
    <source>
        <dbReference type="EMBL" id="PVE77855.1"/>
    </source>
</evidence>